<name>A0AAV9IRM9_CYACA</name>
<dbReference type="InterPro" id="IPR036869">
    <property type="entry name" value="J_dom_sf"/>
</dbReference>
<organism evidence="5 6">
    <name type="scientific">Cyanidium caldarium</name>
    <name type="common">Red alga</name>
    <dbReference type="NCBI Taxonomy" id="2771"/>
    <lineage>
        <taxon>Eukaryota</taxon>
        <taxon>Rhodophyta</taxon>
        <taxon>Bangiophyceae</taxon>
        <taxon>Cyanidiales</taxon>
        <taxon>Cyanidiaceae</taxon>
        <taxon>Cyanidium</taxon>
    </lineage>
</organism>
<keyword evidence="1" id="KW-0143">Chaperone</keyword>
<feature type="chain" id="PRO_5043799031" description="J domain-containing protein" evidence="3">
    <location>
        <begin position="50"/>
        <end position="295"/>
    </location>
</feature>
<gene>
    <name evidence="5" type="ORF">CDCA_CDCA02G0723</name>
</gene>
<dbReference type="InterPro" id="IPR001623">
    <property type="entry name" value="DnaJ_domain"/>
</dbReference>
<sequence>MSVASAGAAGWSPTVNWRGRWESTARRPTYVHRLLSALILLLLLTEVDHATICRGSLEGCVLSAAWKGGLNTAHHGLGGWCRSMRLGLSPLGKMAAAAQSYYTILGVSRDASERQIKKAYLRLAKQYHPDKNRGDKRAERKFREVARAHEVLSDPQKRRIYDQVGEEGLRQQEQSGGGGAHGPFYGSQQQQQQFFYASGPGGGGGPRFHFRFDRTGQQRQQQRRGFGEPGGFPFDDIFASMFGGGGGGFPFSGPHGQQRMFHHHHQQEAPPHFRRCQEMKVCSQGRCRIESSCTG</sequence>
<feature type="signal peptide" evidence="3">
    <location>
        <begin position="1"/>
        <end position="49"/>
    </location>
</feature>
<dbReference type="PANTHER" id="PTHR44145">
    <property type="entry name" value="DNAJ HOMOLOG SUBFAMILY A MEMBER 3, MITOCHONDRIAL"/>
    <property type="match status" value="1"/>
</dbReference>
<dbReference type="InterPro" id="IPR051938">
    <property type="entry name" value="Apopto_cytoskel_mod"/>
</dbReference>
<reference evidence="5 6" key="1">
    <citation type="submission" date="2022-07" db="EMBL/GenBank/DDBJ databases">
        <title>Genome-wide signatures of adaptation to extreme environments.</title>
        <authorList>
            <person name="Cho C.H."/>
            <person name="Yoon H.S."/>
        </authorList>
    </citation>
    <scope>NUCLEOTIDE SEQUENCE [LARGE SCALE GENOMIC DNA]</scope>
    <source>
        <strain evidence="5 6">DBV 063 E5</strain>
    </source>
</reference>
<dbReference type="AlphaFoldDB" id="A0AAV9IRM9"/>
<dbReference type="Gene3D" id="1.10.287.110">
    <property type="entry name" value="DnaJ domain"/>
    <property type="match status" value="1"/>
</dbReference>
<evidence type="ECO:0000256" key="1">
    <source>
        <dbReference type="ARBA" id="ARBA00023186"/>
    </source>
</evidence>
<feature type="domain" description="J" evidence="4">
    <location>
        <begin position="100"/>
        <end position="165"/>
    </location>
</feature>
<protein>
    <recommendedName>
        <fullName evidence="4">J domain-containing protein</fullName>
    </recommendedName>
</protein>
<dbReference type="PROSITE" id="PS50076">
    <property type="entry name" value="DNAJ_2"/>
    <property type="match status" value="1"/>
</dbReference>
<comment type="caution">
    <text evidence="5">The sequence shown here is derived from an EMBL/GenBank/DDBJ whole genome shotgun (WGS) entry which is preliminary data.</text>
</comment>
<proteinExistence type="predicted"/>
<accession>A0AAV9IRM9</accession>
<evidence type="ECO:0000259" key="4">
    <source>
        <dbReference type="PROSITE" id="PS50076"/>
    </source>
</evidence>
<evidence type="ECO:0000256" key="3">
    <source>
        <dbReference type="SAM" id="SignalP"/>
    </source>
</evidence>
<keyword evidence="6" id="KW-1185">Reference proteome</keyword>
<dbReference type="InterPro" id="IPR018253">
    <property type="entry name" value="DnaJ_domain_CS"/>
</dbReference>
<dbReference type="PRINTS" id="PR00625">
    <property type="entry name" value="JDOMAIN"/>
</dbReference>
<dbReference type="Proteomes" id="UP001301350">
    <property type="component" value="Unassembled WGS sequence"/>
</dbReference>
<dbReference type="PROSITE" id="PS00636">
    <property type="entry name" value="DNAJ_1"/>
    <property type="match status" value="1"/>
</dbReference>
<dbReference type="SMART" id="SM00271">
    <property type="entry name" value="DnaJ"/>
    <property type="match status" value="1"/>
</dbReference>
<evidence type="ECO:0000313" key="5">
    <source>
        <dbReference type="EMBL" id="KAK4534698.1"/>
    </source>
</evidence>
<dbReference type="PANTHER" id="PTHR44145:SF3">
    <property type="entry name" value="DNAJ HOMOLOG SUBFAMILY A MEMBER 3, MITOCHONDRIAL"/>
    <property type="match status" value="1"/>
</dbReference>
<dbReference type="SUPFAM" id="SSF46565">
    <property type="entry name" value="Chaperone J-domain"/>
    <property type="match status" value="1"/>
</dbReference>
<feature type="region of interest" description="Disordered" evidence="2">
    <location>
        <begin position="167"/>
        <end position="186"/>
    </location>
</feature>
<dbReference type="Pfam" id="PF00226">
    <property type="entry name" value="DnaJ"/>
    <property type="match status" value="1"/>
</dbReference>
<dbReference type="CDD" id="cd06257">
    <property type="entry name" value="DnaJ"/>
    <property type="match status" value="1"/>
</dbReference>
<dbReference type="EMBL" id="JANCYW010000002">
    <property type="protein sequence ID" value="KAK4534698.1"/>
    <property type="molecule type" value="Genomic_DNA"/>
</dbReference>
<keyword evidence="3" id="KW-0732">Signal</keyword>
<evidence type="ECO:0000313" key="6">
    <source>
        <dbReference type="Proteomes" id="UP001301350"/>
    </source>
</evidence>
<evidence type="ECO:0000256" key="2">
    <source>
        <dbReference type="SAM" id="MobiDB-lite"/>
    </source>
</evidence>